<dbReference type="GO" id="GO:0003677">
    <property type="term" value="F:DNA binding"/>
    <property type="evidence" value="ECO:0007669"/>
    <property type="project" value="UniProtKB-KW"/>
</dbReference>
<keyword evidence="4" id="KW-0963">Cytoplasm</keyword>
<dbReference type="GO" id="GO:0009360">
    <property type="term" value="C:DNA polymerase III complex"/>
    <property type="evidence" value="ECO:0007669"/>
    <property type="project" value="InterPro"/>
</dbReference>
<dbReference type="Pfam" id="PF00712">
    <property type="entry name" value="DNA_pol3_beta"/>
    <property type="match status" value="1"/>
</dbReference>
<dbReference type="InterPro" id="IPR022637">
    <property type="entry name" value="DNA_polIII_beta_cen"/>
</dbReference>
<evidence type="ECO:0000256" key="11">
    <source>
        <dbReference type="ARBA" id="ARBA00033276"/>
    </source>
</evidence>
<organism evidence="15 16">
    <name type="scientific">Lawsonia intracellularis (strain PHE/MN1-00)</name>
    <dbReference type="NCBI Taxonomy" id="363253"/>
    <lineage>
        <taxon>Bacteria</taxon>
        <taxon>Pseudomonadati</taxon>
        <taxon>Thermodesulfobacteriota</taxon>
        <taxon>Desulfovibrionia</taxon>
        <taxon>Desulfovibrionales</taxon>
        <taxon>Desulfovibrionaceae</taxon>
        <taxon>Lawsonia</taxon>
    </lineage>
</organism>
<dbReference type="Gene3D" id="3.70.10.10">
    <property type="match status" value="1"/>
</dbReference>
<evidence type="ECO:0000256" key="10">
    <source>
        <dbReference type="ARBA" id="ARBA00030988"/>
    </source>
</evidence>
<accession>Q1MQ87</accession>
<dbReference type="Gene3D" id="3.10.150.10">
    <property type="entry name" value="DNA Polymerase III, subunit A, domain 2"/>
    <property type="match status" value="1"/>
</dbReference>
<evidence type="ECO:0000256" key="5">
    <source>
        <dbReference type="ARBA" id="ARBA00022679"/>
    </source>
</evidence>
<dbReference type="PANTHER" id="PTHR30478">
    <property type="entry name" value="DNA POLYMERASE III SUBUNIT BETA"/>
    <property type="match status" value="1"/>
</dbReference>
<dbReference type="GO" id="GO:0006271">
    <property type="term" value="P:DNA strand elongation involved in DNA replication"/>
    <property type="evidence" value="ECO:0007669"/>
    <property type="project" value="TreeGrafter"/>
</dbReference>
<evidence type="ECO:0000256" key="7">
    <source>
        <dbReference type="ARBA" id="ARBA00022705"/>
    </source>
</evidence>
<evidence type="ECO:0000259" key="12">
    <source>
        <dbReference type="Pfam" id="PF00712"/>
    </source>
</evidence>
<evidence type="ECO:0000256" key="9">
    <source>
        <dbReference type="ARBA" id="ARBA00023125"/>
    </source>
</evidence>
<comment type="subcellular location">
    <subcellularLocation>
        <location evidence="1">Cytoplasm</location>
    </subcellularLocation>
</comment>
<dbReference type="Pfam" id="PF02768">
    <property type="entry name" value="DNA_pol3_beta_3"/>
    <property type="match status" value="1"/>
</dbReference>
<protein>
    <recommendedName>
        <fullName evidence="3">Beta sliding clamp</fullName>
    </recommendedName>
    <alternativeName>
        <fullName evidence="11">Beta-clamp processivity factor</fullName>
    </alternativeName>
    <alternativeName>
        <fullName evidence="10">DNA polymerase III beta sliding clamp subunit</fullName>
    </alternativeName>
</protein>
<evidence type="ECO:0000256" key="8">
    <source>
        <dbReference type="ARBA" id="ARBA00022932"/>
    </source>
</evidence>
<dbReference type="PANTHER" id="PTHR30478:SF0">
    <property type="entry name" value="BETA SLIDING CLAMP"/>
    <property type="match status" value="1"/>
</dbReference>
<sequence length="383" mass="43623">MLLYINKEHIIDGLQKVANIIPARSGAAYLRTLWMKAEHSTLTIMATDANIEFIGNYEADIKETGLVGVNGRNLIDLIRRLPAKELCLRFDSTSGTLILEQERRTYKMPINDPIWFQPLTLFPSEESVVWSADFFQEVIDRVSFCISDDEGSDAISCLYIQPSNDNYINVCGLNGHQFALTRFINNELSEKIPSEGILIPKKYITELRKWLGETEIEIAITEKRFFARTIDSKETISVPRAIFTYPDYTAFLTRLTGDNMSFLKLQRKDCLESLDRISIFNTEGDRCTYFDIKENELILSAQGQDTGSANEYLDVTYTGNINKIAFPTKSLMEIFNHFESPTITLAMSSVEGPCGITGDEDKDYTVIIMPMKIVEQNYYTEEV</sequence>
<keyword evidence="7" id="KW-0235">DNA replication</keyword>
<dbReference type="eggNOG" id="COG0592">
    <property type="taxonomic scope" value="Bacteria"/>
</dbReference>
<dbReference type="KEGG" id="lip:LI0786"/>
<dbReference type="OrthoDB" id="8421503at2"/>
<dbReference type="GO" id="GO:0005737">
    <property type="term" value="C:cytoplasm"/>
    <property type="evidence" value="ECO:0007669"/>
    <property type="project" value="UniProtKB-SubCell"/>
</dbReference>
<dbReference type="CDD" id="cd00140">
    <property type="entry name" value="beta_clamp"/>
    <property type="match status" value="1"/>
</dbReference>
<dbReference type="NCBIfam" id="TIGR00663">
    <property type="entry name" value="dnan"/>
    <property type="match status" value="1"/>
</dbReference>
<dbReference type="SUPFAM" id="SSF55979">
    <property type="entry name" value="DNA clamp"/>
    <property type="match status" value="3"/>
</dbReference>
<gene>
    <name evidence="15" type="primary">dnaN</name>
    <name evidence="15" type="ordered locus">LI0786</name>
</gene>
<dbReference type="GO" id="GO:0008408">
    <property type="term" value="F:3'-5' exonuclease activity"/>
    <property type="evidence" value="ECO:0007669"/>
    <property type="project" value="InterPro"/>
</dbReference>
<feature type="domain" description="DNA polymerase III beta sliding clamp central" evidence="13">
    <location>
        <begin position="133"/>
        <end position="230"/>
    </location>
</feature>
<evidence type="ECO:0000259" key="14">
    <source>
        <dbReference type="Pfam" id="PF02768"/>
    </source>
</evidence>
<reference evidence="15 16" key="1">
    <citation type="submission" date="2005-11" db="EMBL/GenBank/DDBJ databases">
        <title>The complete genome sequence of Lawsonia intracellularis: the causative agent of proliferative enteropathy.</title>
        <authorList>
            <person name="Kaur K."/>
            <person name="Zhang Q."/>
            <person name="Beckler D."/>
            <person name="Munir S."/>
            <person name="Li L."/>
            <person name="Kinsley K."/>
            <person name="Herron L."/>
            <person name="Peterson A."/>
            <person name="May B."/>
            <person name="Singh S."/>
            <person name="Gebhart C."/>
            <person name="Kapur V."/>
        </authorList>
    </citation>
    <scope>NUCLEOTIDE SEQUENCE [LARGE SCALE GENOMIC DNA]</scope>
    <source>
        <strain evidence="15 16">PHE/MN1-00</strain>
    </source>
</reference>
<dbReference type="InterPro" id="IPR022634">
    <property type="entry name" value="DNA_polIII_beta_N"/>
</dbReference>
<dbReference type="GO" id="GO:0003887">
    <property type="term" value="F:DNA-directed DNA polymerase activity"/>
    <property type="evidence" value="ECO:0007669"/>
    <property type="project" value="UniProtKB-KW"/>
</dbReference>
<evidence type="ECO:0000256" key="6">
    <source>
        <dbReference type="ARBA" id="ARBA00022695"/>
    </source>
</evidence>
<evidence type="ECO:0000256" key="2">
    <source>
        <dbReference type="ARBA" id="ARBA00010752"/>
    </source>
</evidence>
<evidence type="ECO:0000256" key="3">
    <source>
        <dbReference type="ARBA" id="ARBA00021035"/>
    </source>
</evidence>
<evidence type="ECO:0000313" key="15">
    <source>
        <dbReference type="EMBL" id="CAJ54840.1"/>
    </source>
</evidence>
<evidence type="ECO:0000256" key="4">
    <source>
        <dbReference type="ARBA" id="ARBA00022490"/>
    </source>
</evidence>
<comment type="similarity">
    <text evidence="2">Belongs to the beta sliding clamp family.</text>
</comment>
<dbReference type="SMART" id="SM00480">
    <property type="entry name" value="POL3Bc"/>
    <property type="match status" value="1"/>
</dbReference>
<dbReference type="EMBL" id="AM180252">
    <property type="protein sequence ID" value="CAJ54840.1"/>
    <property type="molecule type" value="Genomic_DNA"/>
</dbReference>
<feature type="domain" description="DNA polymerase III beta sliding clamp N-terminal" evidence="12">
    <location>
        <begin position="1"/>
        <end position="103"/>
    </location>
</feature>
<dbReference type="InterPro" id="IPR046938">
    <property type="entry name" value="DNA_clamp_sf"/>
</dbReference>
<evidence type="ECO:0000313" key="16">
    <source>
        <dbReference type="Proteomes" id="UP000002430"/>
    </source>
</evidence>
<dbReference type="AlphaFoldDB" id="Q1MQ87"/>
<keyword evidence="5" id="KW-0808">Transferase</keyword>
<dbReference type="Proteomes" id="UP000002430">
    <property type="component" value="Chromosome"/>
</dbReference>
<evidence type="ECO:0000256" key="1">
    <source>
        <dbReference type="ARBA" id="ARBA00004496"/>
    </source>
</evidence>
<dbReference type="InterPro" id="IPR022635">
    <property type="entry name" value="DNA_polIII_beta_C"/>
</dbReference>
<name>Q1MQ87_LAWIP</name>
<keyword evidence="9" id="KW-0238">DNA-binding</keyword>
<proteinExistence type="inferred from homology"/>
<keyword evidence="16" id="KW-1185">Reference proteome</keyword>
<dbReference type="InterPro" id="IPR001001">
    <property type="entry name" value="DNA_polIII_beta"/>
</dbReference>
<keyword evidence="8" id="KW-0239">DNA-directed DNA polymerase</keyword>
<dbReference type="STRING" id="363253.LI0786"/>
<dbReference type="HOGENOM" id="CLU_038149_4_0_7"/>
<keyword evidence="6" id="KW-0548">Nucleotidyltransferase</keyword>
<dbReference type="RefSeq" id="WP_011526869.1">
    <property type="nucleotide sequence ID" value="NC_008011.1"/>
</dbReference>
<evidence type="ECO:0000259" key="13">
    <source>
        <dbReference type="Pfam" id="PF02767"/>
    </source>
</evidence>
<feature type="domain" description="DNA polymerase III beta sliding clamp C-terminal" evidence="14">
    <location>
        <begin position="263"/>
        <end position="371"/>
    </location>
</feature>
<dbReference type="Pfam" id="PF02767">
    <property type="entry name" value="DNA_pol3_beta_2"/>
    <property type="match status" value="1"/>
</dbReference>